<evidence type="ECO:0000256" key="1">
    <source>
        <dbReference type="ARBA" id="ARBA00001947"/>
    </source>
</evidence>
<dbReference type="PANTHER" id="PTHR33478">
    <property type="entry name" value="EXTRACELLULAR METALLOPROTEINASE MEP"/>
    <property type="match status" value="1"/>
</dbReference>
<evidence type="ECO:0000256" key="7">
    <source>
        <dbReference type="ARBA" id="ARBA00022801"/>
    </source>
</evidence>
<dbReference type="Proteomes" id="UP001157186">
    <property type="component" value="Unassembled WGS sequence"/>
</dbReference>
<keyword evidence="14" id="KW-1185">Reference proteome</keyword>
<evidence type="ECO:0000256" key="4">
    <source>
        <dbReference type="ARBA" id="ARBA00022525"/>
    </source>
</evidence>
<keyword evidence="6" id="KW-0479">Metal-binding</keyword>
<keyword evidence="8" id="KW-0862">Zinc</keyword>
<comment type="cofactor">
    <cofactor evidence="1">
        <name>Zn(2+)</name>
        <dbReference type="ChEBI" id="CHEBI:29105"/>
    </cofactor>
</comment>
<reference evidence="13 14" key="1">
    <citation type="submission" date="2023-03" db="EMBL/GenBank/DDBJ databases">
        <title>Draft genome sequence of Thalassotalea insulae KCTC 62186T.</title>
        <authorList>
            <person name="Sawabe T."/>
        </authorList>
    </citation>
    <scope>NUCLEOTIDE SEQUENCE [LARGE SCALE GENOMIC DNA]</scope>
    <source>
        <strain evidence="13 14">KCTC 62186</strain>
    </source>
</reference>
<feature type="domain" description="PA" evidence="12">
    <location>
        <begin position="517"/>
        <end position="609"/>
    </location>
</feature>
<dbReference type="NCBIfam" id="NF038111">
    <property type="entry name" value="rhom_dep_M36"/>
    <property type="match status" value="1"/>
</dbReference>
<feature type="chain" id="PRO_5045395465" description="PA domain-containing protein" evidence="11">
    <location>
        <begin position="26"/>
        <end position="1311"/>
    </location>
</feature>
<dbReference type="RefSeq" id="WP_284243932.1">
    <property type="nucleotide sequence ID" value="NZ_BSST01000001.1"/>
</dbReference>
<dbReference type="PANTHER" id="PTHR33478:SF1">
    <property type="entry name" value="EXTRACELLULAR METALLOPROTEINASE MEP"/>
    <property type="match status" value="1"/>
</dbReference>
<dbReference type="InterPro" id="IPR046450">
    <property type="entry name" value="PA_dom_sf"/>
</dbReference>
<dbReference type="InterPro" id="IPR001842">
    <property type="entry name" value="Peptidase_M36"/>
</dbReference>
<dbReference type="Pfam" id="PF02128">
    <property type="entry name" value="Peptidase_M36"/>
    <property type="match status" value="1"/>
</dbReference>
<dbReference type="Gene3D" id="3.50.30.30">
    <property type="match status" value="1"/>
</dbReference>
<keyword evidence="7" id="KW-0378">Hydrolase</keyword>
<dbReference type="Pfam" id="PF02225">
    <property type="entry name" value="PA"/>
    <property type="match status" value="1"/>
</dbReference>
<evidence type="ECO:0000256" key="8">
    <source>
        <dbReference type="ARBA" id="ARBA00022833"/>
    </source>
</evidence>
<dbReference type="InterPro" id="IPR027268">
    <property type="entry name" value="Peptidase_M4/M1_CTD_sf"/>
</dbReference>
<keyword evidence="4" id="KW-0964">Secreted</keyword>
<evidence type="ECO:0000313" key="14">
    <source>
        <dbReference type="Proteomes" id="UP001157186"/>
    </source>
</evidence>
<evidence type="ECO:0000256" key="6">
    <source>
        <dbReference type="ARBA" id="ARBA00022723"/>
    </source>
</evidence>
<dbReference type="NCBIfam" id="TIGR03501">
    <property type="entry name" value="GlyGly_CTERM"/>
    <property type="match status" value="1"/>
</dbReference>
<dbReference type="InterPro" id="IPR003137">
    <property type="entry name" value="PA_domain"/>
</dbReference>
<evidence type="ECO:0000256" key="10">
    <source>
        <dbReference type="ARBA" id="ARBA00023145"/>
    </source>
</evidence>
<comment type="subcellular location">
    <subcellularLocation>
        <location evidence="2">Secreted</location>
    </subcellularLocation>
</comment>
<keyword evidence="9" id="KW-0482">Metalloprotease</keyword>
<dbReference type="EMBL" id="BSST01000001">
    <property type="protein sequence ID" value="GLX78038.1"/>
    <property type="molecule type" value="Genomic_DNA"/>
</dbReference>
<evidence type="ECO:0000256" key="11">
    <source>
        <dbReference type="SAM" id="SignalP"/>
    </source>
</evidence>
<evidence type="ECO:0000313" key="13">
    <source>
        <dbReference type="EMBL" id="GLX78038.1"/>
    </source>
</evidence>
<organism evidence="13 14">
    <name type="scientific">Thalassotalea insulae</name>
    <dbReference type="NCBI Taxonomy" id="2056778"/>
    <lineage>
        <taxon>Bacteria</taxon>
        <taxon>Pseudomonadati</taxon>
        <taxon>Pseudomonadota</taxon>
        <taxon>Gammaproteobacteria</taxon>
        <taxon>Alteromonadales</taxon>
        <taxon>Colwelliaceae</taxon>
        <taxon>Thalassotalea</taxon>
    </lineage>
</organism>
<dbReference type="Gene3D" id="2.60.120.260">
    <property type="entry name" value="Galactose-binding domain-like"/>
    <property type="match status" value="1"/>
</dbReference>
<comment type="similarity">
    <text evidence="3">Belongs to the peptidase M36 family.</text>
</comment>
<comment type="caution">
    <text evidence="13">The sequence shown here is derived from an EMBL/GenBank/DDBJ whole genome shotgun (WGS) entry which is preliminary data.</text>
</comment>
<evidence type="ECO:0000256" key="2">
    <source>
        <dbReference type="ARBA" id="ARBA00004613"/>
    </source>
</evidence>
<evidence type="ECO:0000259" key="12">
    <source>
        <dbReference type="Pfam" id="PF02225"/>
    </source>
</evidence>
<dbReference type="InterPro" id="IPR020008">
    <property type="entry name" value="GlyGly_CTERM"/>
</dbReference>
<accession>A0ABQ6GPZ1</accession>
<keyword evidence="5" id="KW-0645">Protease</keyword>
<dbReference type="InterPro" id="IPR050371">
    <property type="entry name" value="Fungal_virulence_M36"/>
</dbReference>
<gene>
    <name evidence="13" type="ORF">tinsulaeT_13780</name>
</gene>
<dbReference type="Gene3D" id="3.10.170.10">
    <property type="match status" value="1"/>
</dbReference>
<dbReference type="Pfam" id="PF22352">
    <property type="entry name" value="K319L-like_PKD"/>
    <property type="match status" value="1"/>
</dbReference>
<protein>
    <recommendedName>
        <fullName evidence="12">PA domain-containing protein</fullName>
    </recommendedName>
</protein>
<dbReference type="CDD" id="cd04818">
    <property type="entry name" value="PA_subtilisin_1"/>
    <property type="match status" value="1"/>
</dbReference>
<dbReference type="Gene3D" id="2.60.40.10">
    <property type="entry name" value="Immunoglobulins"/>
    <property type="match status" value="1"/>
</dbReference>
<evidence type="ECO:0000256" key="5">
    <source>
        <dbReference type="ARBA" id="ARBA00022670"/>
    </source>
</evidence>
<evidence type="ECO:0000256" key="9">
    <source>
        <dbReference type="ARBA" id="ARBA00023049"/>
    </source>
</evidence>
<dbReference type="InterPro" id="IPR013783">
    <property type="entry name" value="Ig-like_fold"/>
</dbReference>
<proteinExistence type="inferred from homology"/>
<feature type="signal peptide" evidence="11">
    <location>
        <begin position="1"/>
        <end position="25"/>
    </location>
</feature>
<evidence type="ECO:0000256" key="3">
    <source>
        <dbReference type="ARBA" id="ARBA00006006"/>
    </source>
</evidence>
<dbReference type="SUPFAM" id="SSF55486">
    <property type="entry name" value="Metalloproteases ('zincins'), catalytic domain"/>
    <property type="match status" value="1"/>
</dbReference>
<keyword evidence="11" id="KW-0732">Signal</keyword>
<dbReference type="Gene3D" id="1.10.390.10">
    <property type="entry name" value="Neutral Protease Domain 2"/>
    <property type="match status" value="1"/>
</dbReference>
<sequence length="1311" mass="140430">MKYNKTVIATLVGAALSSTALGLTAANFQGNVPHKSIENVLAKKEIASIRATTRSGMRNQFDRQLGKATFQWAGVNQSTPDLGAIAADQQLAYAGDYYLNQIIGQSAAKNKVVQTVLAAKHDTGRGAKIAKYKQEVAGVEVFNREFNIMMDKQFNLVASSGYLADSSSARLSSVIKDLSAAFGDSTEAVSAAFAAMGGDANSVDLSKQEAAGKFETFKAANLTNGKQLVGSPRAKKVFFESKGNLIPAYYVELQTGDVDTVESDYYSYVVSAKTGEVLFKKNLTSHAEKFNYRVYADDHGKPWDSPFGNVIPAEQGADPAAYLTAEYLPAPMVSLSTGPISTEDPWLADDATTTQGNNVNAYVDAIAPDGLTNGDYTAETTGDFTFDYAYNDEEAEYSLNNRKAAIVNLFTINNYLHDDYYDHGFDEVAGNAQNDNYGRGGEEGDALNVEVQDNSGLNNANMSTPADGHSPRMQMYLWETTQAENGVDFGVTVSSHPDLGLLDVIQFASFGPSVYNVSGELVRIDDGVDPITDGCEEAVNGADLAGKIAIIDRGSCNFTDKVKNAQNAGAIAVLIANNTDDGTPAPMGGADDTVSIPSMGINYSEGAAIYALLDANEIVTIDMFKNDLTRTFRASSWDAGIAAHEWGHYISNRLVGNASGLSSNQAGSMGEGFGDFHALLLMAEADDALMAGNEMFGLPYSATSYVSSFIYGIRHYPYTTDMSINPHTFADVEADPEVHGSGSVYASMLWDAYVGLINDERHTFAEARDLMKDYLVAGYKMMPMAPTFTEGRDALLAAAYANDVEDYKVILAAFARRGMGIGAKSPERFSTDHAGVVESYKTELATFNVTSHALDLDYEGLTSGYCSLDGILDKGETGTATFSVKNTGTSALSGVTGKIEVLSGHDVTFANDGVVTFGDVAMFGSATSAPIEFTLNDAGTADDLVLSVTFPDLGEGAEADDYMLGTIVNIDFEQRAFTSSTQTNALNSYAIWNDFSEVVMIGGDMAKGTFGVDWWDAGKTDGMIASTAYSYDSDVAYQTRKIDVGFDGDFTITWWHLYNLEEDYDGAVVEVSVNGGAWADITEMGGEFLGDGYTNTLIDETTAALASRDVFSGVNYGWEVVNFGEALNGNQVQFRFRQSTDGGYVPPEFSGFGAGWYIDDLTITNAQNSLFSDVVAGDTYACDNRLPNVTISDAMNVSEGSEVHLSVSATDPNGDELTYSWAQTDGSHVTLTGADTMEVSFTAPEVTGNQVLEFTATVDDGHDTVTKSVKVNITDTKDRTPINATSNKGGGGSTTWLSLLLLPLMALRRRK</sequence>
<dbReference type="SUPFAM" id="SSF52025">
    <property type="entry name" value="PA domain"/>
    <property type="match status" value="1"/>
</dbReference>
<keyword evidence="10" id="KW-0865">Zymogen</keyword>
<name>A0ABQ6GPZ1_9GAMM</name>